<protein>
    <submittedName>
        <fullName evidence="3">Uncharacterized protein</fullName>
    </submittedName>
</protein>
<feature type="coiled-coil region" evidence="1">
    <location>
        <begin position="74"/>
        <end position="101"/>
    </location>
</feature>
<evidence type="ECO:0000313" key="4">
    <source>
        <dbReference type="Proteomes" id="UP000502297"/>
    </source>
</evidence>
<proteinExistence type="predicted"/>
<gene>
    <name evidence="3" type="ORF">G8E00_14130</name>
</gene>
<keyword evidence="1" id="KW-0175">Coiled coil</keyword>
<organism evidence="3 4">
    <name type="scientific">Acinetobacter shaoyimingii</name>
    <dbReference type="NCBI Taxonomy" id="2715164"/>
    <lineage>
        <taxon>Bacteria</taxon>
        <taxon>Pseudomonadati</taxon>
        <taxon>Pseudomonadota</taxon>
        <taxon>Gammaproteobacteria</taxon>
        <taxon>Moraxellales</taxon>
        <taxon>Moraxellaceae</taxon>
        <taxon>Acinetobacter</taxon>
    </lineage>
</organism>
<evidence type="ECO:0000256" key="1">
    <source>
        <dbReference type="SAM" id="Coils"/>
    </source>
</evidence>
<feature type="chain" id="PRO_5026045123" evidence="2">
    <location>
        <begin position="24"/>
        <end position="184"/>
    </location>
</feature>
<keyword evidence="4" id="KW-1185">Reference proteome</keyword>
<dbReference type="KEGG" id="asha:G8E00_14130"/>
<evidence type="ECO:0000313" key="3">
    <source>
        <dbReference type="EMBL" id="QIO06989.1"/>
    </source>
</evidence>
<keyword evidence="2" id="KW-0732">Signal</keyword>
<feature type="signal peptide" evidence="2">
    <location>
        <begin position="1"/>
        <end position="23"/>
    </location>
</feature>
<name>A0A6G8RYH6_9GAMM</name>
<dbReference type="EMBL" id="CP049801">
    <property type="protein sequence ID" value="QIO06989.1"/>
    <property type="molecule type" value="Genomic_DNA"/>
</dbReference>
<accession>A0A6G8RYH6</accession>
<dbReference type="Proteomes" id="UP000502297">
    <property type="component" value="Chromosome"/>
</dbReference>
<reference evidence="3 4" key="1">
    <citation type="submission" date="2020-03" db="EMBL/GenBank/DDBJ databases">
        <authorList>
            <person name="Zhu W."/>
        </authorList>
    </citation>
    <scope>NUCLEOTIDE SEQUENCE [LARGE SCALE GENOMIC DNA]</scope>
    <source>
        <strain evidence="3 4">323-1</strain>
    </source>
</reference>
<dbReference type="RefSeq" id="WP_166225601.1">
    <property type="nucleotide sequence ID" value="NZ_CP049801.1"/>
</dbReference>
<sequence>MRFTLTSRLFMTALIASVVCVSACSPKNEKSEYAKTDSADASDELKQQIEAKPVKVFAITPEDANDIALLEQYDQNFNEVSAALENDLKELEAQGNLTEDMKNQRKRDLIQSSLNMLKELDLKTEQGRYIQGLFALYWENQMDVYSELVNSPENDLQDPTDAVKGMGDYYTAEAQLKHWKSQQK</sequence>
<evidence type="ECO:0000256" key="2">
    <source>
        <dbReference type="SAM" id="SignalP"/>
    </source>
</evidence>
<dbReference type="AlphaFoldDB" id="A0A6G8RYH6"/>